<feature type="compositionally biased region" description="Polar residues" evidence="7">
    <location>
        <begin position="10"/>
        <end position="21"/>
    </location>
</feature>
<feature type="compositionally biased region" description="Acidic residues" evidence="7">
    <location>
        <begin position="648"/>
        <end position="693"/>
    </location>
</feature>
<dbReference type="InterPro" id="IPR011545">
    <property type="entry name" value="DEAD/DEAH_box_helicase_dom"/>
</dbReference>
<dbReference type="Pfam" id="PF00270">
    <property type="entry name" value="DEAD"/>
    <property type="match status" value="1"/>
</dbReference>
<keyword evidence="3" id="KW-0378">Hydrolase</keyword>
<dbReference type="PROSITE" id="PS51192">
    <property type="entry name" value="HELICASE_ATP_BIND_1"/>
    <property type="match status" value="1"/>
</dbReference>
<name>A0AA85K3M2_TRIRE</name>
<evidence type="ECO:0000259" key="10">
    <source>
        <dbReference type="PROSITE" id="PS51195"/>
    </source>
</evidence>
<dbReference type="PANTHER" id="PTHR47959">
    <property type="entry name" value="ATP-DEPENDENT RNA HELICASE RHLE-RELATED"/>
    <property type="match status" value="1"/>
</dbReference>
<dbReference type="AlphaFoldDB" id="A0AA85K3M2"/>
<sequence length="773" mass="87345">MNKKIRNKLNDNNETLDTSNGDAAAEDDTDIPCLAHDIINKPQERTADIFEVDDDDDDNNNDDCNTSNEKCKININSIHFTNLQLSKPVLSGLQDAGFIRPSPIQYKAIPMGKLGLDLIIQAKSGTGKTVVFAVVILESINVKERSIQAVVLSPTREIALQSQMVIKKLGCHIPDLKCHLFVGGLPLSDDLANLSDCHIVVGTPGRVRYLIESGYMSTDSVKHFILDEADLLLSGGADAKLTGGSANNAFPADINYIYWCLPTFRQMLALSATYTDYLVNEYLPRYMNNPVIIRLAVKDPALIGVRQFFHLIQPATRSLNSIFLAKMKFISKLLDAIHFQQCLIFTNFHNSAEDLHSSLSSRGWPVSYISSGLDQGERFSAFKKLRTFQCRVFITTDLTARGIDAQNVNLVISLEVPWDHETYVHRVGRAGRFGSYGASIIIVSDVGDECELLKKIQAKCPREIRELPDPIPANLAKHECSVDVDSLVTVTKKMSNIQPRPLAKAVTKQKLKNPIEKKSTEVFQRQKDKDEDDRVKMKRAKRTTTTTAITTRKTIDKNREKLKSASPSNDLSTQLSKYLNLLGSECRGGRASVKNSASRDNKSPPYGINEIRSNLVSLMGNYPEGDMINNNSCAVNRINKVDKHPNYEDDNEEEEEEENANDDDGGGDDGEENEEEEEDEQQEEEEETETEEEVIVKRKTNKSKKTSSHSKNNSNPSEEYHWTSRQISAWYEYHQLLEYAQYYYTQWYYTTLEYNQAVNYLNELKSFKQYKDY</sequence>
<dbReference type="GO" id="GO:0003676">
    <property type="term" value="F:nucleic acid binding"/>
    <property type="evidence" value="ECO:0007669"/>
    <property type="project" value="InterPro"/>
</dbReference>
<feature type="region of interest" description="Disordered" evidence="7">
    <location>
        <begin position="588"/>
        <end position="609"/>
    </location>
</feature>
<proteinExistence type="predicted"/>
<reference evidence="11" key="1">
    <citation type="submission" date="2022-06" db="EMBL/GenBank/DDBJ databases">
        <authorList>
            <person name="Berger JAMES D."/>
            <person name="Berger JAMES D."/>
        </authorList>
    </citation>
    <scope>NUCLEOTIDE SEQUENCE [LARGE SCALE GENOMIC DNA]</scope>
</reference>
<dbReference type="SMART" id="SM00487">
    <property type="entry name" value="DEXDc"/>
    <property type="match status" value="1"/>
</dbReference>
<organism evidence="11 12">
    <name type="scientific">Trichobilharzia regenti</name>
    <name type="common">Nasal bird schistosome</name>
    <dbReference type="NCBI Taxonomy" id="157069"/>
    <lineage>
        <taxon>Eukaryota</taxon>
        <taxon>Metazoa</taxon>
        <taxon>Spiralia</taxon>
        <taxon>Lophotrochozoa</taxon>
        <taxon>Platyhelminthes</taxon>
        <taxon>Trematoda</taxon>
        <taxon>Digenea</taxon>
        <taxon>Strigeidida</taxon>
        <taxon>Schistosomatoidea</taxon>
        <taxon>Schistosomatidae</taxon>
        <taxon>Trichobilharzia</taxon>
    </lineage>
</organism>
<dbReference type="InterPro" id="IPR050079">
    <property type="entry name" value="DEAD_box_RNA_helicase"/>
</dbReference>
<dbReference type="GO" id="GO:0005524">
    <property type="term" value="F:ATP binding"/>
    <property type="evidence" value="ECO:0007669"/>
    <property type="project" value="UniProtKB-KW"/>
</dbReference>
<dbReference type="WBParaSite" id="TREG1_70960.1">
    <property type="protein sequence ID" value="TREG1_70960.1"/>
    <property type="gene ID" value="TREG1_70960"/>
</dbReference>
<evidence type="ECO:0000256" key="4">
    <source>
        <dbReference type="ARBA" id="ARBA00022806"/>
    </source>
</evidence>
<keyword evidence="11" id="KW-1185">Reference proteome</keyword>
<keyword evidence="4" id="KW-0347">Helicase</keyword>
<dbReference type="SMART" id="SM00490">
    <property type="entry name" value="HELICc"/>
    <property type="match status" value="1"/>
</dbReference>
<dbReference type="CDD" id="cd18787">
    <property type="entry name" value="SF2_C_DEAD"/>
    <property type="match status" value="1"/>
</dbReference>
<evidence type="ECO:0000313" key="12">
    <source>
        <dbReference type="WBParaSite" id="TREG1_70960.1"/>
    </source>
</evidence>
<dbReference type="GO" id="GO:0016787">
    <property type="term" value="F:hydrolase activity"/>
    <property type="evidence" value="ECO:0007669"/>
    <property type="project" value="UniProtKB-KW"/>
</dbReference>
<feature type="compositionally biased region" description="Basic residues" evidence="7">
    <location>
        <begin position="697"/>
        <end position="708"/>
    </location>
</feature>
<dbReference type="EC" id="3.6.4.13" evidence="1"/>
<evidence type="ECO:0000313" key="11">
    <source>
        <dbReference type="Proteomes" id="UP000050795"/>
    </source>
</evidence>
<evidence type="ECO:0000256" key="6">
    <source>
        <dbReference type="PROSITE-ProRule" id="PRU00552"/>
    </source>
</evidence>
<accession>A0AA85K3M2</accession>
<dbReference type="InterPro" id="IPR014014">
    <property type="entry name" value="RNA_helicase_DEAD_Q_motif"/>
</dbReference>
<dbReference type="Gene3D" id="3.40.50.300">
    <property type="entry name" value="P-loop containing nucleotide triphosphate hydrolases"/>
    <property type="match status" value="2"/>
</dbReference>
<evidence type="ECO:0000256" key="3">
    <source>
        <dbReference type="ARBA" id="ARBA00022801"/>
    </source>
</evidence>
<dbReference type="GO" id="GO:0005829">
    <property type="term" value="C:cytosol"/>
    <property type="evidence" value="ECO:0007669"/>
    <property type="project" value="TreeGrafter"/>
</dbReference>
<dbReference type="GO" id="GO:0003724">
    <property type="term" value="F:RNA helicase activity"/>
    <property type="evidence" value="ECO:0007669"/>
    <property type="project" value="UniProtKB-EC"/>
</dbReference>
<feature type="compositionally biased region" description="Basic and acidic residues" evidence="7">
    <location>
        <begin position="521"/>
        <end position="535"/>
    </location>
</feature>
<feature type="domain" description="DEAD-box RNA helicase Q" evidence="10">
    <location>
        <begin position="78"/>
        <end position="106"/>
    </location>
</feature>
<evidence type="ECO:0000256" key="5">
    <source>
        <dbReference type="ARBA" id="ARBA00022840"/>
    </source>
</evidence>
<dbReference type="SUPFAM" id="SSF52540">
    <property type="entry name" value="P-loop containing nucleoside triphosphate hydrolases"/>
    <property type="match status" value="1"/>
</dbReference>
<reference evidence="12" key="2">
    <citation type="submission" date="2023-11" db="UniProtKB">
        <authorList>
            <consortium name="WormBaseParasite"/>
        </authorList>
    </citation>
    <scope>IDENTIFICATION</scope>
</reference>
<evidence type="ECO:0000256" key="7">
    <source>
        <dbReference type="SAM" id="MobiDB-lite"/>
    </source>
</evidence>
<keyword evidence="5" id="KW-0067">ATP-binding</keyword>
<keyword evidence="2" id="KW-0547">Nucleotide-binding</keyword>
<evidence type="ECO:0000259" key="9">
    <source>
        <dbReference type="PROSITE" id="PS51194"/>
    </source>
</evidence>
<evidence type="ECO:0000256" key="2">
    <source>
        <dbReference type="ARBA" id="ARBA00022741"/>
    </source>
</evidence>
<dbReference type="PANTHER" id="PTHR47959:SF1">
    <property type="entry name" value="ATP-DEPENDENT RNA HELICASE DBPA"/>
    <property type="match status" value="1"/>
</dbReference>
<dbReference type="InterPro" id="IPR027417">
    <property type="entry name" value="P-loop_NTPase"/>
</dbReference>
<dbReference type="InterPro" id="IPR014001">
    <property type="entry name" value="Helicase_ATP-bd"/>
</dbReference>
<evidence type="ECO:0000256" key="1">
    <source>
        <dbReference type="ARBA" id="ARBA00012552"/>
    </source>
</evidence>
<dbReference type="PROSITE" id="PS51195">
    <property type="entry name" value="Q_MOTIF"/>
    <property type="match status" value="1"/>
</dbReference>
<dbReference type="PROSITE" id="PS51194">
    <property type="entry name" value="HELICASE_CTER"/>
    <property type="match status" value="1"/>
</dbReference>
<feature type="domain" description="Helicase C-terminal" evidence="9">
    <location>
        <begin position="329"/>
        <end position="479"/>
    </location>
</feature>
<dbReference type="InterPro" id="IPR001650">
    <property type="entry name" value="Helicase_C-like"/>
</dbReference>
<protein>
    <recommendedName>
        <fullName evidence="1">RNA helicase</fullName>
        <ecNumber evidence="1">3.6.4.13</ecNumber>
    </recommendedName>
</protein>
<feature type="domain" description="Helicase ATP-binding" evidence="8">
    <location>
        <begin position="109"/>
        <end position="292"/>
    </location>
</feature>
<feature type="region of interest" description="Disordered" evidence="7">
    <location>
        <begin position="643"/>
        <end position="720"/>
    </location>
</feature>
<feature type="short sequence motif" description="Q motif" evidence="6">
    <location>
        <begin position="78"/>
        <end position="106"/>
    </location>
</feature>
<feature type="region of interest" description="Disordered" evidence="7">
    <location>
        <begin position="521"/>
        <end position="542"/>
    </location>
</feature>
<evidence type="ECO:0000259" key="8">
    <source>
        <dbReference type="PROSITE" id="PS51192"/>
    </source>
</evidence>
<dbReference type="Proteomes" id="UP000050795">
    <property type="component" value="Unassembled WGS sequence"/>
</dbReference>
<dbReference type="Pfam" id="PF00271">
    <property type="entry name" value="Helicase_C"/>
    <property type="match status" value="1"/>
</dbReference>
<feature type="region of interest" description="Disordered" evidence="7">
    <location>
        <begin position="1"/>
        <end position="27"/>
    </location>
</feature>